<evidence type="ECO:0000259" key="1">
    <source>
        <dbReference type="Pfam" id="PF03819"/>
    </source>
</evidence>
<reference evidence="2 3" key="1">
    <citation type="submission" date="2020-03" db="EMBL/GenBank/DDBJ databases">
        <title>Two novel Motilibacter sp.</title>
        <authorList>
            <person name="Liu S."/>
        </authorList>
    </citation>
    <scope>NUCLEOTIDE SEQUENCE [LARGE SCALE GENOMIC DNA]</scope>
    <source>
        <strain evidence="2 3">E257</strain>
    </source>
</reference>
<dbReference type="SUPFAM" id="SSF101386">
    <property type="entry name" value="all-alpha NTP pyrophosphatases"/>
    <property type="match status" value="1"/>
</dbReference>
<dbReference type="PANTHER" id="PTHR30522">
    <property type="entry name" value="NUCLEOSIDE TRIPHOSPHATE PYROPHOSPHOHYDROLASE"/>
    <property type="match status" value="1"/>
</dbReference>
<sequence length="306" mass="32112">MTGEFAHVTLVVASPRVPPGAFSWPAWEALRSAAAVVVDAGLAAHVPALREAGARVADDGDVRLVPPAAVDALAAQLIDDGAEVTVIASADLPGAHVLDLVALMDRLRSPGGCPWDAEQTHQSLVQYLLEEAYEVVEAIEDDDRDALVEEVGDLLLQAVFHARLGEERDDAPWSIDDAADGIVTKLVRRHPHVFGPEAGTADVAASHTEKTWDAVKRAEKGRASAVDGVPMAQPALSLAAKLLGRAERAGLDVPVAAVDADDPDVGELLLAVVARARREGVDAEGALRTAARRYADRVRTVEGSAG</sequence>
<dbReference type="RefSeq" id="WP_166281956.1">
    <property type="nucleotide sequence ID" value="NZ_JAANNP010000006.1"/>
</dbReference>
<dbReference type="PANTHER" id="PTHR30522:SF0">
    <property type="entry name" value="NUCLEOSIDE TRIPHOSPHATE PYROPHOSPHOHYDROLASE"/>
    <property type="match status" value="1"/>
</dbReference>
<feature type="domain" description="NTP pyrophosphohydrolase MazG-like" evidence="1">
    <location>
        <begin position="119"/>
        <end position="194"/>
    </location>
</feature>
<dbReference type="CDD" id="cd11528">
    <property type="entry name" value="NTP-PPase_MazG_Nterm"/>
    <property type="match status" value="1"/>
</dbReference>
<evidence type="ECO:0000313" key="3">
    <source>
        <dbReference type="Proteomes" id="UP000800981"/>
    </source>
</evidence>
<protein>
    <submittedName>
        <fullName evidence="2">MazG family protein</fullName>
    </submittedName>
</protein>
<accession>A0ABX0GVA3</accession>
<keyword evidence="3" id="KW-1185">Reference proteome</keyword>
<dbReference type="InterPro" id="IPR011551">
    <property type="entry name" value="NTP_PyrPHydrolase_MazG"/>
</dbReference>
<dbReference type="InterPro" id="IPR004518">
    <property type="entry name" value="MazG-like_dom"/>
</dbReference>
<dbReference type="InterPro" id="IPR048015">
    <property type="entry name" value="NTP-PPase_MazG-like_N"/>
</dbReference>
<proteinExistence type="predicted"/>
<dbReference type="EMBL" id="JAANNP010000006">
    <property type="protein sequence ID" value="NHC14438.1"/>
    <property type="molecule type" value="Genomic_DNA"/>
</dbReference>
<dbReference type="NCBIfam" id="TIGR00444">
    <property type="entry name" value="mazG"/>
    <property type="match status" value="1"/>
</dbReference>
<name>A0ABX0GVA3_9ACTN</name>
<organism evidence="2 3">
    <name type="scientific">Motilibacter deserti</name>
    <dbReference type="NCBI Taxonomy" id="2714956"/>
    <lineage>
        <taxon>Bacteria</taxon>
        <taxon>Bacillati</taxon>
        <taxon>Actinomycetota</taxon>
        <taxon>Actinomycetes</taxon>
        <taxon>Motilibacterales</taxon>
        <taxon>Motilibacteraceae</taxon>
        <taxon>Motilibacter</taxon>
    </lineage>
</organism>
<evidence type="ECO:0000313" key="2">
    <source>
        <dbReference type="EMBL" id="NHC14438.1"/>
    </source>
</evidence>
<dbReference type="Gene3D" id="1.10.287.1080">
    <property type="entry name" value="MazG-like"/>
    <property type="match status" value="2"/>
</dbReference>
<dbReference type="Proteomes" id="UP000800981">
    <property type="component" value="Unassembled WGS sequence"/>
</dbReference>
<gene>
    <name evidence="2" type="ORF">G9H71_11675</name>
</gene>
<dbReference type="Pfam" id="PF03819">
    <property type="entry name" value="MazG"/>
    <property type="match status" value="1"/>
</dbReference>
<comment type="caution">
    <text evidence="2">The sequence shown here is derived from an EMBL/GenBank/DDBJ whole genome shotgun (WGS) entry which is preliminary data.</text>
</comment>